<protein>
    <submittedName>
        <fullName evidence="2">Uncharacterized protein</fullName>
    </submittedName>
</protein>
<name>A0A0B7K6D5_BIOOC</name>
<accession>A0A0B7K6D5</accession>
<dbReference type="EMBL" id="JADCTT010000006">
    <property type="protein sequence ID" value="KAF9750967.1"/>
    <property type="molecule type" value="Genomic_DNA"/>
</dbReference>
<reference evidence="2" key="1">
    <citation type="submission" date="2015-01" db="EMBL/GenBank/DDBJ databases">
        <authorList>
            <person name="Durling Mikael"/>
        </authorList>
    </citation>
    <scope>NUCLEOTIDE SEQUENCE</scope>
</reference>
<dbReference type="EMBL" id="CDPU01000031">
    <property type="protein sequence ID" value="CEO52903.1"/>
    <property type="molecule type" value="Genomic_DNA"/>
</dbReference>
<reference evidence="3" key="2">
    <citation type="submission" date="2020-10" db="EMBL/GenBank/DDBJ databases">
        <title>High-Quality Genome Resource of Clonostachys rosea strain S41 by Oxford Nanopore Long-Read Sequencing.</title>
        <authorList>
            <person name="Wang H."/>
        </authorList>
    </citation>
    <scope>NUCLEOTIDE SEQUENCE</scope>
    <source>
        <strain evidence="3">S41</strain>
    </source>
</reference>
<dbReference type="AlphaFoldDB" id="A0A0B7K6D5"/>
<feature type="region of interest" description="Disordered" evidence="1">
    <location>
        <begin position="1"/>
        <end position="61"/>
    </location>
</feature>
<dbReference type="Proteomes" id="UP000616885">
    <property type="component" value="Unassembled WGS sequence"/>
</dbReference>
<evidence type="ECO:0000256" key="1">
    <source>
        <dbReference type="SAM" id="MobiDB-lite"/>
    </source>
</evidence>
<gene>
    <name evidence="2" type="ORF">BN869_000008961_1</name>
    <name evidence="3" type="ORF">IM811_015187</name>
</gene>
<evidence type="ECO:0000313" key="3">
    <source>
        <dbReference type="EMBL" id="KAF9750967.1"/>
    </source>
</evidence>
<proteinExistence type="predicted"/>
<sequence>MAKSKSTRTPASLFSQPSNHGQITPKTKTKKSSEHSCKHKRAQYDAAPRSDPAPQSDRTDYYTDKAGSAIRGFEQQFGGTGSK</sequence>
<organism evidence="2">
    <name type="scientific">Bionectria ochroleuca</name>
    <name type="common">Gliocladium roseum</name>
    <dbReference type="NCBI Taxonomy" id="29856"/>
    <lineage>
        <taxon>Eukaryota</taxon>
        <taxon>Fungi</taxon>
        <taxon>Dikarya</taxon>
        <taxon>Ascomycota</taxon>
        <taxon>Pezizomycotina</taxon>
        <taxon>Sordariomycetes</taxon>
        <taxon>Hypocreomycetidae</taxon>
        <taxon>Hypocreales</taxon>
        <taxon>Bionectriaceae</taxon>
        <taxon>Clonostachys</taxon>
    </lineage>
</organism>
<feature type="compositionally biased region" description="Polar residues" evidence="1">
    <location>
        <begin position="7"/>
        <end position="26"/>
    </location>
</feature>
<evidence type="ECO:0000313" key="2">
    <source>
        <dbReference type="EMBL" id="CEO52903.1"/>
    </source>
</evidence>